<reference evidence="2" key="1">
    <citation type="journal article" date="2019" name="PLoS Negl. Trop. Dis.">
        <title>Revisiting the worldwide diversity of Leptospira species in the environment.</title>
        <authorList>
            <person name="Vincent A.T."/>
            <person name="Schiettekatte O."/>
            <person name="Bourhy P."/>
            <person name="Veyrier F.J."/>
            <person name="Picardeau M."/>
        </authorList>
    </citation>
    <scope>NUCLEOTIDE SEQUENCE [LARGE SCALE GENOMIC DNA]</scope>
    <source>
        <strain evidence="2">201800295</strain>
    </source>
</reference>
<dbReference type="Proteomes" id="UP000297617">
    <property type="component" value="Unassembled WGS sequence"/>
</dbReference>
<comment type="caution">
    <text evidence="1">The sequence shown here is derived from an EMBL/GenBank/DDBJ whole genome shotgun (WGS) entry which is preliminary data.</text>
</comment>
<keyword evidence="2" id="KW-1185">Reference proteome</keyword>
<gene>
    <name evidence="1" type="ORF">EHQ10_09795</name>
</gene>
<proteinExistence type="predicted"/>
<protein>
    <recommendedName>
        <fullName evidence="3">Lipoprotein</fullName>
    </recommendedName>
</protein>
<evidence type="ECO:0000313" key="2">
    <source>
        <dbReference type="Proteomes" id="UP000297617"/>
    </source>
</evidence>
<evidence type="ECO:0008006" key="3">
    <source>
        <dbReference type="Google" id="ProtNLM"/>
    </source>
</evidence>
<evidence type="ECO:0000313" key="1">
    <source>
        <dbReference type="EMBL" id="TGK48036.1"/>
    </source>
</evidence>
<organism evidence="1 2">
    <name type="scientific">Leptospira bouyouniensis</name>
    <dbReference type="NCBI Taxonomy" id="2484911"/>
    <lineage>
        <taxon>Bacteria</taxon>
        <taxon>Pseudomonadati</taxon>
        <taxon>Spirochaetota</taxon>
        <taxon>Spirochaetia</taxon>
        <taxon>Leptospirales</taxon>
        <taxon>Leptospiraceae</taxon>
        <taxon>Leptospira</taxon>
    </lineage>
</organism>
<dbReference type="RefSeq" id="WP_135753989.1">
    <property type="nucleotide sequence ID" value="NZ_RQFD01000015.1"/>
</dbReference>
<dbReference type="EMBL" id="RQFD01000015">
    <property type="protein sequence ID" value="TGK48036.1"/>
    <property type="molecule type" value="Genomic_DNA"/>
</dbReference>
<accession>A0ABY2L266</accession>
<name>A0ABY2L266_9LEPT</name>
<sequence>MEKNEWLEGKIIKIGHLRIIGYSLILLCFLSKCNLFDLEVKKEVGGTDFILAEIACNRHGYRLPNIEEILWADMFGGLKDLRTRMANLERYTILSSSREGRLDYHLGYILQTKETYIFKNTIPVGYGFCVQNKKTIPYYFSIFSNRLLEYFSSNLNDINFVYLGKGTYKEAGLWCEKMSHHLKRKVLPDSSIGTFKNTSLFKKLGKIGIDSFWLVDNTEDRFFHQVYYGVSDKIEIEEDFSQEKGIICVSSVTI</sequence>